<dbReference type="AlphaFoldDB" id="A0A8J9YU01"/>
<feature type="compositionally biased region" description="Polar residues" evidence="1">
    <location>
        <begin position="489"/>
        <end position="508"/>
    </location>
</feature>
<dbReference type="InterPro" id="IPR001680">
    <property type="entry name" value="WD40_rpt"/>
</dbReference>
<feature type="compositionally biased region" description="Basic and acidic residues" evidence="1">
    <location>
        <begin position="12"/>
        <end position="72"/>
    </location>
</feature>
<dbReference type="InterPro" id="IPR036322">
    <property type="entry name" value="WD40_repeat_dom_sf"/>
</dbReference>
<feature type="compositionally biased region" description="Acidic residues" evidence="1">
    <location>
        <begin position="291"/>
        <end position="300"/>
    </location>
</feature>
<reference evidence="2" key="1">
    <citation type="submission" date="2022-01" db="EMBL/GenBank/DDBJ databases">
        <authorList>
            <person name="Braso-Vives M."/>
        </authorList>
    </citation>
    <scope>NUCLEOTIDE SEQUENCE</scope>
</reference>
<dbReference type="OrthoDB" id="2162425at2759"/>
<dbReference type="SUPFAM" id="SSF50978">
    <property type="entry name" value="WD40 repeat-like"/>
    <property type="match status" value="1"/>
</dbReference>
<dbReference type="EMBL" id="OV696697">
    <property type="protein sequence ID" value="CAH1241721.1"/>
    <property type="molecule type" value="Genomic_DNA"/>
</dbReference>
<evidence type="ECO:0000313" key="3">
    <source>
        <dbReference type="Proteomes" id="UP000838412"/>
    </source>
</evidence>
<evidence type="ECO:0000313" key="2">
    <source>
        <dbReference type="EMBL" id="CAH1241721.1"/>
    </source>
</evidence>
<keyword evidence="3" id="KW-1185">Reference proteome</keyword>
<feature type="compositionally biased region" description="Acidic residues" evidence="1">
    <location>
        <begin position="314"/>
        <end position="340"/>
    </location>
</feature>
<feature type="region of interest" description="Disordered" evidence="1">
    <location>
        <begin position="489"/>
        <end position="510"/>
    </location>
</feature>
<dbReference type="FunFam" id="2.130.10.10:FF:000585">
    <property type="entry name" value="WD repeat domain 60"/>
    <property type="match status" value="1"/>
</dbReference>
<feature type="compositionally biased region" description="Basic and acidic residues" evidence="1">
    <location>
        <begin position="82"/>
        <end position="135"/>
    </location>
</feature>
<dbReference type="PANTHER" id="PTHR16022">
    <property type="entry name" value="WD REPEAT DOMAIN 60"/>
    <property type="match status" value="1"/>
</dbReference>
<accession>A0A8J9YU01</accession>
<dbReference type="Proteomes" id="UP000838412">
    <property type="component" value="Chromosome 12"/>
</dbReference>
<dbReference type="GO" id="GO:0005929">
    <property type="term" value="C:cilium"/>
    <property type="evidence" value="ECO:0007669"/>
    <property type="project" value="GOC"/>
</dbReference>
<feature type="compositionally biased region" description="Basic and acidic residues" evidence="1">
    <location>
        <begin position="173"/>
        <end position="189"/>
    </location>
</feature>
<feature type="compositionally biased region" description="Basic and acidic residues" evidence="1">
    <location>
        <begin position="143"/>
        <end position="152"/>
    </location>
</feature>
<feature type="region of interest" description="Disordered" evidence="1">
    <location>
        <begin position="1"/>
        <end position="397"/>
    </location>
</feature>
<name>A0A8J9YU01_BRALA</name>
<sequence>MPSSNRDRKPRSKEDTWKADELQQSLKEAKRERRSKDGERDNREKKSSRNHDKDDDRRRKHRSEEPRDDDERHRKHRSKEHRSRDAEDDRKHRSKEHREAEEERPRKHRSKEEREDEERPRKHRSKDERGDDDERHRKHRSKEHREDREDRKHRSKEHRDEDEDRTKKHRSGEHRDRDRDKRDKDEDRERRRKERKERERDGSRDGSRHGSEDSRDKRKEHRSKEPQEKKREHRDKGHRRDREEEGEDGERRHKDRRSKEERREGRDEGESRHREDRHGRRREEVAAPEAEVPEEPENETPAENNTEGGSTHDYDDDEFEDYDDDFEEEDEDDDDEEEEATGPSVRPSEVRAIMEAMNQENATISPSPFVGQEDGKDSSGAYSDSSTSNSRPTTGKGRTFINFVAAKQRQVSKKVATKTSKRGKELMRLLELDFIGHDILDIPPLTEYELYIRSFGSSNTQQAYTQCGEDNIDREVQTEEVEITQKWTQHPSSQLNACGDDSSISGTDQDQETKAVDTVKLTNFLNRSCQVVAVLLEEDLASRTAEPKRSAHSNMAFSDNMVTLVTSQQLLAGRHVVSASFSPTQPQLLLLAFSLPAQGSSGNVLATVARRGLVCLWNITEPSRIQKVLTCEGTPTCCCFSPTRPTLAFAGTDHGSVVVWDLRELSSMHFVYKVGEDEWLIRSPTYTTDGVFGTESHHGAVNSLVPVVSVEESHRAAASAEKTQTAHGGGLSFQLASMDEGGAIIFWTVIEVSRSSFDASETDLGLTPGGLIKIVKSSSVNLQKLSRKANLSGPMSARCLQLHLTDPNHFFIGTDMGYILHMVRHGGRALPGLYTTEHETVTEVAAMDFCPFGFDYFLVVCGDGSVRLYNTDSDVPLMTWHDAAAGQPCRVLWSRSRPAVFYTVDESRVRVWDLLQDDSSPVISEQLPDGGRVTTCALAGTPRSAAGAQGFTPKMVVCTDSNVVQVHQLAQNLSHGSADERDRLLNKLQSGVFTG</sequence>
<gene>
    <name evidence="2" type="primary">WDR60</name>
    <name evidence="2" type="ORF">BLAG_LOCUS5218</name>
</gene>
<dbReference type="PANTHER" id="PTHR16022:SF0">
    <property type="entry name" value="CYTOPLASMIC DYNEIN 2 INTERMEDIATE CHAIN 1"/>
    <property type="match status" value="1"/>
</dbReference>
<organism evidence="2 3">
    <name type="scientific">Branchiostoma lanceolatum</name>
    <name type="common">Common lancelet</name>
    <name type="synonym">Amphioxus lanceolatum</name>
    <dbReference type="NCBI Taxonomy" id="7740"/>
    <lineage>
        <taxon>Eukaryota</taxon>
        <taxon>Metazoa</taxon>
        <taxon>Chordata</taxon>
        <taxon>Cephalochordata</taxon>
        <taxon>Leptocardii</taxon>
        <taxon>Amphioxiformes</taxon>
        <taxon>Branchiostomatidae</taxon>
        <taxon>Branchiostoma</taxon>
    </lineage>
</organism>
<evidence type="ECO:0000256" key="1">
    <source>
        <dbReference type="SAM" id="MobiDB-lite"/>
    </source>
</evidence>
<dbReference type="Gene3D" id="2.130.10.10">
    <property type="entry name" value="YVTN repeat-like/Quinoprotein amine dehydrogenase"/>
    <property type="match status" value="2"/>
</dbReference>
<dbReference type="GO" id="GO:0045503">
    <property type="term" value="F:dynein light chain binding"/>
    <property type="evidence" value="ECO:0007669"/>
    <property type="project" value="InterPro"/>
</dbReference>
<feature type="compositionally biased region" description="Low complexity" evidence="1">
    <location>
        <begin position="378"/>
        <end position="390"/>
    </location>
</feature>
<dbReference type="GO" id="GO:0042073">
    <property type="term" value="P:intraciliary transport"/>
    <property type="evidence" value="ECO:0007669"/>
    <property type="project" value="InterPro"/>
</dbReference>
<dbReference type="GO" id="GO:0045504">
    <property type="term" value="F:dynein heavy chain binding"/>
    <property type="evidence" value="ECO:0007669"/>
    <property type="project" value="InterPro"/>
</dbReference>
<feature type="compositionally biased region" description="Basic and acidic residues" evidence="1">
    <location>
        <begin position="196"/>
        <end position="285"/>
    </location>
</feature>
<dbReference type="SMART" id="SM00320">
    <property type="entry name" value="WD40"/>
    <property type="match status" value="4"/>
</dbReference>
<dbReference type="InterPro" id="IPR015943">
    <property type="entry name" value="WD40/YVTN_repeat-like_dom_sf"/>
</dbReference>
<protein>
    <submittedName>
        <fullName evidence="2">WDR60 protein</fullName>
    </submittedName>
</protein>
<dbReference type="GO" id="GO:0005868">
    <property type="term" value="C:cytoplasmic dynein complex"/>
    <property type="evidence" value="ECO:0007669"/>
    <property type="project" value="InterPro"/>
</dbReference>
<dbReference type="InterPro" id="IPR042505">
    <property type="entry name" value="DYNC2I1"/>
</dbReference>
<proteinExistence type="predicted"/>